<evidence type="ECO:0000256" key="5">
    <source>
        <dbReference type="ARBA" id="ARBA00022777"/>
    </source>
</evidence>
<organism evidence="8 9">
    <name type="scientific">Dongia rigui</name>
    <dbReference type="NCBI Taxonomy" id="940149"/>
    <lineage>
        <taxon>Bacteria</taxon>
        <taxon>Pseudomonadati</taxon>
        <taxon>Pseudomonadota</taxon>
        <taxon>Alphaproteobacteria</taxon>
        <taxon>Rhodospirillales</taxon>
        <taxon>Dongiaceae</taxon>
        <taxon>Dongia</taxon>
    </lineage>
</organism>
<accession>A0ABU5DW40</accession>
<dbReference type="EMBL" id="JAXCLX010000001">
    <property type="protein sequence ID" value="MDY0871494.1"/>
    <property type="molecule type" value="Genomic_DNA"/>
</dbReference>
<feature type="domain" description="Histidine kinase" evidence="6">
    <location>
        <begin position="416"/>
        <end position="637"/>
    </location>
</feature>
<dbReference type="InterPro" id="IPR013655">
    <property type="entry name" value="PAS_fold_3"/>
</dbReference>
<evidence type="ECO:0000256" key="2">
    <source>
        <dbReference type="ARBA" id="ARBA00012438"/>
    </source>
</evidence>
<dbReference type="Pfam" id="PF08448">
    <property type="entry name" value="PAS_4"/>
    <property type="match status" value="1"/>
</dbReference>
<name>A0ABU5DW40_9PROT</name>
<dbReference type="InterPro" id="IPR035965">
    <property type="entry name" value="PAS-like_dom_sf"/>
</dbReference>
<evidence type="ECO:0000256" key="3">
    <source>
        <dbReference type="ARBA" id="ARBA00022553"/>
    </source>
</evidence>
<evidence type="ECO:0000313" key="9">
    <source>
        <dbReference type="Proteomes" id="UP001271769"/>
    </source>
</evidence>
<dbReference type="NCBIfam" id="TIGR00229">
    <property type="entry name" value="sensory_box"/>
    <property type="match status" value="2"/>
</dbReference>
<dbReference type="InterPro" id="IPR000014">
    <property type="entry name" value="PAS"/>
</dbReference>
<reference evidence="8 9" key="1">
    <citation type="journal article" date="2013" name="Antonie Van Leeuwenhoek">
        <title>Dongia rigui sp. nov., isolated from freshwater of a large wetland in Korea.</title>
        <authorList>
            <person name="Baik K.S."/>
            <person name="Hwang Y.M."/>
            <person name="Choi J.S."/>
            <person name="Kwon J."/>
            <person name="Seong C.N."/>
        </authorList>
    </citation>
    <scope>NUCLEOTIDE SEQUENCE [LARGE SCALE GENOMIC DNA]</scope>
    <source>
        <strain evidence="8 9">04SU4-P</strain>
    </source>
</reference>
<dbReference type="SUPFAM" id="SSF55785">
    <property type="entry name" value="PYP-like sensor domain (PAS domain)"/>
    <property type="match status" value="3"/>
</dbReference>
<dbReference type="InterPro" id="IPR013656">
    <property type="entry name" value="PAS_4"/>
</dbReference>
<dbReference type="InterPro" id="IPR003594">
    <property type="entry name" value="HATPase_dom"/>
</dbReference>
<dbReference type="InterPro" id="IPR004358">
    <property type="entry name" value="Sig_transdc_His_kin-like_C"/>
</dbReference>
<evidence type="ECO:0000259" key="7">
    <source>
        <dbReference type="PROSITE" id="PS50112"/>
    </source>
</evidence>
<proteinExistence type="predicted"/>
<evidence type="ECO:0000313" key="8">
    <source>
        <dbReference type="EMBL" id="MDY0871494.1"/>
    </source>
</evidence>
<dbReference type="SMART" id="SM00387">
    <property type="entry name" value="HATPase_c"/>
    <property type="match status" value="1"/>
</dbReference>
<dbReference type="SUPFAM" id="SSF55874">
    <property type="entry name" value="ATPase domain of HSP90 chaperone/DNA topoisomerase II/histidine kinase"/>
    <property type="match status" value="1"/>
</dbReference>
<gene>
    <name evidence="8" type="ORF">SMD31_06155</name>
</gene>
<dbReference type="PRINTS" id="PR00344">
    <property type="entry name" value="BCTRLSENSOR"/>
</dbReference>
<evidence type="ECO:0000259" key="6">
    <source>
        <dbReference type="PROSITE" id="PS50109"/>
    </source>
</evidence>
<keyword evidence="4" id="KW-0808">Transferase</keyword>
<dbReference type="CDD" id="cd16922">
    <property type="entry name" value="HATPase_EvgS-ArcB-TorS-like"/>
    <property type="match status" value="1"/>
</dbReference>
<dbReference type="Pfam" id="PF02518">
    <property type="entry name" value="HATPase_c"/>
    <property type="match status" value="1"/>
</dbReference>
<dbReference type="InterPro" id="IPR036890">
    <property type="entry name" value="HATPase_C_sf"/>
</dbReference>
<dbReference type="CDD" id="cd00130">
    <property type="entry name" value="PAS"/>
    <property type="match status" value="2"/>
</dbReference>
<dbReference type="Pfam" id="PF00512">
    <property type="entry name" value="HisKA"/>
    <property type="match status" value="1"/>
</dbReference>
<dbReference type="Gene3D" id="3.30.565.10">
    <property type="entry name" value="Histidine kinase-like ATPase, C-terminal domain"/>
    <property type="match status" value="1"/>
</dbReference>
<dbReference type="InterPro" id="IPR005467">
    <property type="entry name" value="His_kinase_dom"/>
</dbReference>
<dbReference type="SUPFAM" id="SSF47384">
    <property type="entry name" value="Homodimeric domain of signal transducing histidine kinase"/>
    <property type="match status" value="1"/>
</dbReference>
<dbReference type="InterPro" id="IPR003661">
    <property type="entry name" value="HisK_dim/P_dom"/>
</dbReference>
<dbReference type="Proteomes" id="UP001271769">
    <property type="component" value="Unassembled WGS sequence"/>
</dbReference>
<evidence type="ECO:0000256" key="1">
    <source>
        <dbReference type="ARBA" id="ARBA00000085"/>
    </source>
</evidence>
<dbReference type="RefSeq" id="WP_320499925.1">
    <property type="nucleotide sequence ID" value="NZ_JAXCLX010000001.1"/>
</dbReference>
<dbReference type="PANTHER" id="PTHR43047:SF72">
    <property type="entry name" value="OSMOSENSING HISTIDINE PROTEIN KINASE SLN1"/>
    <property type="match status" value="1"/>
</dbReference>
<dbReference type="PROSITE" id="PS50109">
    <property type="entry name" value="HIS_KIN"/>
    <property type="match status" value="1"/>
</dbReference>
<keyword evidence="5" id="KW-0418">Kinase</keyword>
<comment type="caution">
    <text evidence="8">The sequence shown here is derived from an EMBL/GenBank/DDBJ whole genome shotgun (WGS) entry which is preliminary data.</text>
</comment>
<dbReference type="Pfam" id="PF08447">
    <property type="entry name" value="PAS_3"/>
    <property type="match status" value="1"/>
</dbReference>
<keyword evidence="3" id="KW-0597">Phosphoprotein</keyword>
<dbReference type="InterPro" id="IPR036097">
    <property type="entry name" value="HisK_dim/P_sf"/>
</dbReference>
<dbReference type="SMART" id="SM00091">
    <property type="entry name" value="PAS"/>
    <property type="match status" value="3"/>
</dbReference>
<dbReference type="PROSITE" id="PS50112">
    <property type="entry name" value="PAS"/>
    <property type="match status" value="2"/>
</dbReference>
<comment type="catalytic activity">
    <reaction evidence="1">
        <text>ATP + protein L-histidine = ADP + protein N-phospho-L-histidine.</text>
        <dbReference type="EC" id="2.7.13.3"/>
    </reaction>
</comment>
<feature type="domain" description="PAS" evidence="7">
    <location>
        <begin position="17"/>
        <end position="72"/>
    </location>
</feature>
<dbReference type="PANTHER" id="PTHR43047">
    <property type="entry name" value="TWO-COMPONENT HISTIDINE PROTEIN KINASE"/>
    <property type="match status" value="1"/>
</dbReference>
<dbReference type="Gene3D" id="1.10.287.130">
    <property type="match status" value="1"/>
</dbReference>
<evidence type="ECO:0000256" key="4">
    <source>
        <dbReference type="ARBA" id="ARBA00022679"/>
    </source>
</evidence>
<dbReference type="EC" id="2.7.13.3" evidence="2"/>
<dbReference type="CDD" id="cd00082">
    <property type="entry name" value="HisKA"/>
    <property type="match status" value="1"/>
</dbReference>
<feature type="domain" description="PAS" evidence="7">
    <location>
        <begin position="263"/>
        <end position="308"/>
    </location>
</feature>
<protein>
    <recommendedName>
        <fullName evidence="2">histidine kinase</fullName>
        <ecNumber evidence="2">2.7.13.3</ecNumber>
    </recommendedName>
</protein>
<keyword evidence="9" id="KW-1185">Reference proteome</keyword>
<dbReference type="Pfam" id="PF13426">
    <property type="entry name" value="PAS_9"/>
    <property type="match status" value="1"/>
</dbReference>
<sequence length="639" mass="69241">MQMEGNTVAAGKPQVGIVKVSPEGLIVAINAIISEMLGWSPSEVIGRPWDMMIHPEDRGEIGRRIHEPAADHLPHAIGRRLLRKDGTTFDADLSIQRVEGIEDHSRNTIVLLHESAQREMLQHAVEASESLSRSVLDSLPGSVAVIDGAGWIVAVNEGWRQFARENGGSSQDIAGVGLNYFKSCEAASSDEEGSSGAAINANIRMVLEGKSPAYSLEYPCHSATEQRWFLMSVHRLRGSLAGAVISHQSITQRRVAEDKLRASEARLSAILDTAMVGILTVDHRFRIIAFNAEAEVIFGYRADEVLGQPIDCLIPVSQRSVHSRHVAAFAEGQSTHMAMRNWREVNGLRKDGSLVPLMAGLSKVTVEGVTTMTVIFRDMTDISDAEREQVRLTNERALELLKAETANLAKSKFLATMSHELRTPLNAIIGFSALMRSETFGPINNPTYSEYVADINTSGTHLLSLINDILDLSRIEAGRFEYELQPLDPTLLLHEAGSLLKSLAIEKSVELVDPDSAPLPSIHADRRATHQILTNIIGNAIKFTNAGGRVLLQAESADDGMVALCVSDNGRGIPAEKIAELGQPFVQLGSAHTRDQGGTGLGLAICKSLARGMGGSISLESEVGQGTTVRLLLPRERLP</sequence>
<dbReference type="Gene3D" id="3.30.450.20">
    <property type="entry name" value="PAS domain"/>
    <property type="match status" value="3"/>
</dbReference>
<dbReference type="SMART" id="SM00388">
    <property type="entry name" value="HisKA"/>
    <property type="match status" value="1"/>
</dbReference>